<organism evidence="4 5">
    <name type="scientific">Carpediemonas membranifera</name>
    <dbReference type="NCBI Taxonomy" id="201153"/>
    <lineage>
        <taxon>Eukaryota</taxon>
        <taxon>Metamonada</taxon>
        <taxon>Carpediemonas-like organisms</taxon>
        <taxon>Carpediemonas</taxon>
    </lineage>
</organism>
<feature type="region of interest" description="Disordered" evidence="3">
    <location>
        <begin position="218"/>
        <end position="265"/>
    </location>
</feature>
<dbReference type="Proteomes" id="UP000717585">
    <property type="component" value="Unassembled WGS sequence"/>
</dbReference>
<evidence type="ECO:0000313" key="5">
    <source>
        <dbReference type="Proteomes" id="UP000717585"/>
    </source>
</evidence>
<evidence type="ECO:0000256" key="3">
    <source>
        <dbReference type="SAM" id="MobiDB-lite"/>
    </source>
</evidence>
<evidence type="ECO:0000313" key="4">
    <source>
        <dbReference type="EMBL" id="KAG9395565.1"/>
    </source>
</evidence>
<keyword evidence="5" id="KW-1185">Reference proteome</keyword>
<feature type="compositionally biased region" description="Basic and acidic residues" evidence="3">
    <location>
        <begin position="251"/>
        <end position="265"/>
    </location>
</feature>
<dbReference type="InterPro" id="IPR001611">
    <property type="entry name" value="Leu-rich_rpt"/>
</dbReference>
<dbReference type="PANTHER" id="PTHR18849:SF0">
    <property type="entry name" value="CILIA- AND FLAGELLA-ASSOCIATED PROTEIN 410-RELATED"/>
    <property type="match status" value="1"/>
</dbReference>
<dbReference type="Gene3D" id="3.80.10.10">
    <property type="entry name" value="Ribonuclease Inhibitor"/>
    <property type="match status" value="1"/>
</dbReference>
<feature type="compositionally biased region" description="Basic and acidic residues" evidence="3">
    <location>
        <begin position="123"/>
        <end position="132"/>
    </location>
</feature>
<sequence>MGTLTANMIISRTKVSDLGQVRNLNIWGNDLSDVSVVRQMKNVEVLSLSVNNIDTLCDFSFCPKLRELYLRRNKVQELYEILYLTKLPGLKTLWLSDNPIAQKPDYRKFVIANLQNLEKLDDKPIEDEERRNARAAGLTNAVRIPADREQPAGTGMSVEDATPAMAPRADPDPRREAFKAPDSHFAPPPQGHAIQSMTSDLPPSAMPERVIAQMPAARVRATVGRSDSRQSVGGPPPGHVISHAPNPVRQPVERQPLDRQSSSRELRVDGEDFARQDAVFHAVVTLLPELSQAQLQMLQTMVEKKLKRDWR</sequence>
<evidence type="ECO:0000256" key="1">
    <source>
        <dbReference type="ARBA" id="ARBA00022614"/>
    </source>
</evidence>
<dbReference type="GO" id="GO:0036064">
    <property type="term" value="C:ciliary basal body"/>
    <property type="evidence" value="ECO:0007669"/>
    <property type="project" value="UniProtKB-ARBA"/>
</dbReference>
<proteinExistence type="predicted"/>
<protein>
    <submittedName>
        <fullName evidence="4">Leucine Rich repeats (2 copies)</fullName>
    </submittedName>
</protein>
<reference evidence="4" key="1">
    <citation type="submission" date="2021-05" db="EMBL/GenBank/DDBJ databases">
        <title>A free-living protist that lacks canonical eukaryotic 1 DNA replication and segregation systems.</title>
        <authorList>
            <person name="Salas-Leiva D.E."/>
            <person name="Tromer E.C."/>
            <person name="Curtis B.A."/>
            <person name="Jerlstrom-Hultqvist J."/>
            <person name="Kolisko M."/>
            <person name="Yi Z."/>
            <person name="Salas-Leiva J.S."/>
            <person name="Gallot-Lavallee L."/>
            <person name="Kops G.J.P.L."/>
            <person name="Archibald J.M."/>
            <person name="Simpson A.G.B."/>
            <person name="Roger A.J."/>
        </authorList>
    </citation>
    <scope>NUCLEOTIDE SEQUENCE</scope>
    <source>
        <strain evidence="4">BICM</strain>
    </source>
</reference>
<dbReference type="PANTHER" id="PTHR18849">
    <property type="entry name" value="LEUCINE RICH REPEAT PROTEIN"/>
    <property type="match status" value="1"/>
</dbReference>
<evidence type="ECO:0000256" key="2">
    <source>
        <dbReference type="ARBA" id="ARBA00022737"/>
    </source>
</evidence>
<dbReference type="OrthoDB" id="1517790at2759"/>
<gene>
    <name evidence="4" type="ORF">J8273_3143</name>
</gene>
<dbReference type="PROSITE" id="PS51450">
    <property type="entry name" value="LRR"/>
    <property type="match status" value="2"/>
</dbReference>
<dbReference type="FunFam" id="3.80.10.10:FF:000094">
    <property type="entry name" value="protein C21orf2 isoform X1"/>
    <property type="match status" value="1"/>
</dbReference>
<name>A0A8J6B043_9EUKA</name>
<keyword evidence="1" id="KW-0433">Leucine-rich repeat</keyword>
<feature type="region of interest" description="Disordered" evidence="3">
    <location>
        <begin position="123"/>
        <end position="204"/>
    </location>
</feature>
<dbReference type="Pfam" id="PF14580">
    <property type="entry name" value="LRR_9"/>
    <property type="match status" value="1"/>
</dbReference>
<dbReference type="AlphaFoldDB" id="A0A8J6B043"/>
<dbReference type="SUPFAM" id="SSF52058">
    <property type="entry name" value="L domain-like"/>
    <property type="match status" value="1"/>
</dbReference>
<dbReference type="InterPro" id="IPR032675">
    <property type="entry name" value="LRR_dom_sf"/>
</dbReference>
<keyword evidence="2" id="KW-0677">Repeat</keyword>
<accession>A0A8J6B043</accession>
<feature type="compositionally biased region" description="Basic and acidic residues" evidence="3">
    <location>
        <begin position="169"/>
        <end position="182"/>
    </location>
</feature>
<comment type="caution">
    <text evidence="4">The sequence shown here is derived from an EMBL/GenBank/DDBJ whole genome shotgun (WGS) entry which is preliminary data.</text>
</comment>
<dbReference type="EMBL" id="JAHDYR010000011">
    <property type="protein sequence ID" value="KAG9395565.1"/>
    <property type="molecule type" value="Genomic_DNA"/>
</dbReference>